<dbReference type="PROSITE" id="PS50262">
    <property type="entry name" value="G_PROTEIN_RECEP_F1_2"/>
    <property type="match status" value="1"/>
</dbReference>
<evidence type="ECO:0000313" key="16">
    <source>
        <dbReference type="EMBL" id="MBN3290288.1"/>
    </source>
</evidence>
<evidence type="ECO:0000256" key="9">
    <source>
        <dbReference type="ARBA" id="ARBA00023170"/>
    </source>
</evidence>
<dbReference type="SUPFAM" id="SSF81321">
    <property type="entry name" value="Family A G protein-coupled receptor-like"/>
    <property type="match status" value="1"/>
</dbReference>
<dbReference type="InterPro" id="IPR001186">
    <property type="entry name" value="Brdyknn_1_rcpt"/>
</dbReference>
<keyword evidence="6 13" id="KW-0297">G-protein coupled receptor</keyword>
<keyword evidence="10" id="KW-0325">Glycoprotein</keyword>
<comment type="subcellular location">
    <subcellularLocation>
        <location evidence="1">Cell membrane</location>
        <topology evidence="1">Multi-pass membrane protein</topology>
    </subcellularLocation>
</comment>
<reference evidence="16" key="1">
    <citation type="journal article" date="2021" name="Cell">
        <title>Tracing the genetic footprints of vertebrate landing in non-teleost ray-finned fishes.</title>
        <authorList>
            <person name="Bi X."/>
            <person name="Wang K."/>
            <person name="Yang L."/>
            <person name="Pan H."/>
            <person name="Jiang H."/>
            <person name="Wei Q."/>
            <person name="Fang M."/>
            <person name="Yu H."/>
            <person name="Zhu C."/>
            <person name="Cai Y."/>
            <person name="He Y."/>
            <person name="Gan X."/>
            <person name="Zeng H."/>
            <person name="Yu D."/>
            <person name="Zhu Y."/>
            <person name="Jiang H."/>
            <person name="Qiu Q."/>
            <person name="Yang H."/>
            <person name="Zhang Y.E."/>
            <person name="Wang W."/>
            <person name="Zhu M."/>
            <person name="He S."/>
            <person name="Zhang G."/>
        </authorList>
    </citation>
    <scope>NUCLEOTIDE SEQUENCE</scope>
    <source>
        <strain evidence="16">Bchr_001</strain>
    </source>
</reference>
<keyword evidence="17" id="KW-1185">Reference proteome</keyword>
<feature type="transmembrane region" description="Helical" evidence="14">
    <location>
        <begin position="251"/>
        <end position="270"/>
    </location>
</feature>
<feature type="transmembrane region" description="Helical" evidence="14">
    <location>
        <begin position="46"/>
        <end position="67"/>
    </location>
</feature>
<keyword evidence="9 13" id="KW-0675">Receptor</keyword>
<feature type="transmembrane region" description="Helical" evidence="14">
    <location>
        <begin position="79"/>
        <end position="102"/>
    </location>
</feature>
<name>A0ABS2YV20_POLSE</name>
<dbReference type="PROSITE" id="PS00237">
    <property type="entry name" value="G_PROTEIN_RECEP_F1_1"/>
    <property type="match status" value="1"/>
</dbReference>
<gene>
    <name evidence="16" type="primary">Bdkrb2_1</name>
    <name evidence="16" type="ORF">GTO92_0009314</name>
</gene>
<dbReference type="PANTHER" id="PTHR10489">
    <property type="entry name" value="CELL ADHESION MOLECULE"/>
    <property type="match status" value="1"/>
</dbReference>
<evidence type="ECO:0000256" key="11">
    <source>
        <dbReference type="ARBA" id="ARBA00023224"/>
    </source>
</evidence>
<keyword evidence="11 13" id="KW-0807">Transducer</keyword>
<dbReference type="InterPro" id="IPR000496">
    <property type="entry name" value="Brdyknn_rcpt"/>
</dbReference>
<feature type="non-terminal residue" evidence="16">
    <location>
        <position position="1"/>
    </location>
</feature>
<dbReference type="InterPro" id="IPR017452">
    <property type="entry name" value="GPCR_Rhodpsn_7TM"/>
</dbReference>
<feature type="non-terminal residue" evidence="16">
    <location>
        <position position="399"/>
    </location>
</feature>
<keyword evidence="7 14" id="KW-0472">Membrane</keyword>
<comment type="function">
    <text evidence="12">This is a receptor for bradykinin. Could be a factor in chronic pain and inflammation.</text>
</comment>
<evidence type="ECO:0000256" key="2">
    <source>
        <dbReference type="ARBA" id="ARBA00021062"/>
    </source>
</evidence>
<evidence type="ECO:0000256" key="12">
    <source>
        <dbReference type="ARBA" id="ARBA00025112"/>
    </source>
</evidence>
<keyword evidence="3" id="KW-1003">Cell membrane</keyword>
<dbReference type="InterPro" id="IPR000276">
    <property type="entry name" value="GPCR_Rhodpsn"/>
</dbReference>
<comment type="similarity">
    <text evidence="13">Belongs to the G-protein coupled receptor 1 family.</text>
</comment>
<keyword evidence="4 13" id="KW-0812">Transmembrane</keyword>
<feature type="transmembrane region" description="Helical" evidence="14">
    <location>
        <begin position="156"/>
        <end position="179"/>
    </location>
</feature>
<comment type="caution">
    <text evidence="16">The sequence shown here is derived from an EMBL/GenBank/DDBJ whole genome shotgun (WGS) entry which is preliminary data.</text>
</comment>
<dbReference type="PRINTS" id="PR00237">
    <property type="entry name" value="GPCRRHODOPSN"/>
</dbReference>
<dbReference type="PRINTS" id="PR00425">
    <property type="entry name" value="BRADYKININR"/>
</dbReference>
<dbReference type="Proteomes" id="UP001166052">
    <property type="component" value="Unassembled WGS sequence"/>
</dbReference>
<evidence type="ECO:0000256" key="10">
    <source>
        <dbReference type="ARBA" id="ARBA00023180"/>
    </source>
</evidence>
<keyword evidence="8" id="KW-1015">Disulfide bond</keyword>
<dbReference type="InterPro" id="IPR050119">
    <property type="entry name" value="CCR1-9-like"/>
</dbReference>
<proteinExistence type="inferred from homology"/>
<evidence type="ECO:0000256" key="13">
    <source>
        <dbReference type="RuleBase" id="RU000688"/>
    </source>
</evidence>
<evidence type="ECO:0000256" key="5">
    <source>
        <dbReference type="ARBA" id="ARBA00022989"/>
    </source>
</evidence>
<feature type="domain" description="G-protein coupled receptors family 1 profile" evidence="15">
    <location>
        <begin position="58"/>
        <end position="313"/>
    </location>
</feature>
<evidence type="ECO:0000256" key="4">
    <source>
        <dbReference type="ARBA" id="ARBA00022692"/>
    </source>
</evidence>
<dbReference type="PRINTS" id="PR00993">
    <property type="entry name" value="BRADYKINNB1R"/>
</dbReference>
<dbReference type="EMBL" id="JAAWVN010007472">
    <property type="protein sequence ID" value="MBN3290288.1"/>
    <property type="molecule type" value="Genomic_DNA"/>
</dbReference>
<evidence type="ECO:0000256" key="7">
    <source>
        <dbReference type="ARBA" id="ARBA00023136"/>
    </source>
</evidence>
<dbReference type="Gene3D" id="1.20.1070.10">
    <property type="entry name" value="Rhodopsin 7-helix transmembrane proteins"/>
    <property type="match status" value="1"/>
</dbReference>
<sequence length="399" mass="45655">MVTGTTEDVKLTPNITNYSFNGTVANFSDCSTSSVVWEWIYTVQPAYLALIFILGIIGNTMVLYVFCLHKKRCTVPDIYLGNLAAADLIMILCLPFWFVTVINRLNWVFGAFLCRMVNVVIVMNLHCSILFLMLVSMDRYQALVNSLSSRKMRQTSSAKIICFGIWICGLLLSLPVMLFRTVKYIKEMNANICYLHFPSEEWKVIHNLIFSLTCFLLPALVITFCTYHMIKALRHNDMKRLSVERSEKAAVLVLIVLLAFFCCWVPYHIFKLLDTLHFYNLLPGCLWEDVLDLGIQISAYLAYTNCCLNPIFKGRPLTSTVLIVDQDYSMLAIGSEPVTTFPQEMLQEGIMYLMAYYYALHLTYPKCIATVLSVIQTEILLDTIHEKDVTVSYRKALPE</sequence>
<evidence type="ECO:0000256" key="14">
    <source>
        <dbReference type="SAM" id="Phobius"/>
    </source>
</evidence>
<evidence type="ECO:0000256" key="1">
    <source>
        <dbReference type="ARBA" id="ARBA00004651"/>
    </source>
</evidence>
<evidence type="ECO:0000256" key="3">
    <source>
        <dbReference type="ARBA" id="ARBA00022475"/>
    </source>
</evidence>
<evidence type="ECO:0000256" key="8">
    <source>
        <dbReference type="ARBA" id="ARBA00023157"/>
    </source>
</evidence>
<protein>
    <recommendedName>
        <fullName evidence="2">B1 bradykinin receptor</fullName>
    </recommendedName>
</protein>
<keyword evidence="5 14" id="KW-1133">Transmembrane helix</keyword>
<evidence type="ECO:0000313" key="17">
    <source>
        <dbReference type="Proteomes" id="UP001166052"/>
    </source>
</evidence>
<accession>A0ABS2YV20</accession>
<evidence type="ECO:0000259" key="15">
    <source>
        <dbReference type="PROSITE" id="PS50262"/>
    </source>
</evidence>
<feature type="transmembrane region" description="Helical" evidence="14">
    <location>
        <begin position="208"/>
        <end position="230"/>
    </location>
</feature>
<organism evidence="16 17">
    <name type="scientific">Polypterus senegalus</name>
    <name type="common">Senegal bichir</name>
    <dbReference type="NCBI Taxonomy" id="55291"/>
    <lineage>
        <taxon>Eukaryota</taxon>
        <taxon>Metazoa</taxon>
        <taxon>Chordata</taxon>
        <taxon>Craniata</taxon>
        <taxon>Vertebrata</taxon>
        <taxon>Euteleostomi</taxon>
        <taxon>Actinopterygii</taxon>
        <taxon>Polypteriformes</taxon>
        <taxon>Polypteridae</taxon>
        <taxon>Polypterus</taxon>
    </lineage>
</organism>
<feature type="transmembrane region" description="Helical" evidence="14">
    <location>
        <begin position="108"/>
        <end position="135"/>
    </location>
</feature>
<dbReference type="PANTHER" id="PTHR10489:SF957">
    <property type="entry name" value="B2 BRADYKININ RECEPTOR"/>
    <property type="match status" value="1"/>
</dbReference>
<dbReference type="Pfam" id="PF00001">
    <property type="entry name" value="7tm_1"/>
    <property type="match status" value="1"/>
</dbReference>
<evidence type="ECO:0000256" key="6">
    <source>
        <dbReference type="ARBA" id="ARBA00023040"/>
    </source>
</evidence>